<gene>
    <name evidence="1" type="ORF">TsocGM_06575</name>
</gene>
<proteinExistence type="predicted"/>
<reference evidence="1 2" key="1">
    <citation type="submission" date="2018-12" db="EMBL/GenBank/DDBJ databases">
        <authorList>
            <person name="Toschakov S.V."/>
        </authorList>
    </citation>
    <scope>NUCLEOTIDE SEQUENCE [LARGE SCALE GENOMIC DNA]</scope>
    <source>
        <strain evidence="1 2">GM2012</strain>
    </source>
</reference>
<sequence>MSHNAFADAGRFAFTYAQQLTGDLEAAMRDHKLVAECWEFEDSLTLLNRLLGNVVFFGMKWLAAKTRPMPPEAYESERPLAEALCRLSEVCSEIDQAIGWFEGQGLLVEGAAGFRRNRSAVDALYRSARFPENPRPITIGQDGCLYEVTGDRIIVPGLEPESVLTSLADRAAGRFSPLPNPGAESDR</sequence>
<dbReference type="RefSeq" id="WP_126724508.1">
    <property type="nucleotide sequence ID" value="NZ_RYZH01000009.1"/>
</dbReference>
<protein>
    <submittedName>
        <fullName evidence="1">Uncharacterized protein</fullName>
    </submittedName>
</protein>
<evidence type="ECO:0000313" key="1">
    <source>
        <dbReference type="EMBL" id="RUL88582.1"/>
    </source>
</evidence>
<comment type="caution">
    <text evidence="1">The sequence shown here is derived from an EMBL/GenBank/DDBJ whole genome shotgun (WGS) entry which is preliminary data.</text>
</comment>
<dbReference type="Proteomes" id="UP000280296">
    <property type="component" value="Unassembled WGS sequence"/>
</dbReference>
<keyword evidence="2" id="KW-1185">Reference proteome</keyword>
<accession>A0A432MMD3</accession>
<organism evidence="1 2">
    <name type="scientific">Tautonia sociabilis</name>
    <dbReference type="NCBI Taxonomy" id="2080755"/>
    <lineage>
        <taxon>Bacteria</taxon>
        <taxon>Pseudomonadati</taxon>
        <taxon>Planctomycetota</taxon>
        <taxon>Planctomycetia</taxon>
        <taxon>Isosphaerales</taxon>
        <taxon>Isosphaeraceae</taxon>
        <taxon>Tautonia</taxon>
    </lineage>
</organism>
<evidence type="ECO:0000313" key="2">
    <source>
        <dbReference type="Proteomes" id="UP000280296"/>
    </source>
</evidence>
<dbReference type="EMBL" id="RYZH01000009">
    <property type="protein sequence ID" value="RUL88582.1"/>
    <property type="molecule type" value="Genomic_DNA"/>
</dbReference>
<reference evidence="1 2" key="2">
    <citation type="submission" date="2019-01" db="EMBL/GenBank/DDBJ databases">
        <title>Tautonia sociabilis, a novel thermotolerant planctomycete of Isosphaeraceae family, isolated from a 4000 m deep subterranean habitat.</title>
        <authorList>
            <person name="Kovaleva O.L."/>
            <person name="Elcheninov A.G."/>
            <person name="Van Heerden E."/>
            <person name="Toshchakov S.V."/>
            <person name="Novikov A."/>
            <person name="Bonch-Osmolovskaya E.A."/>
            <person name="Kublanov I.V."/>
        </authorList>
    </citation>
    <scope>NUCLEOTIDE SEQUENCE [LARGE SCALE GENOMIC DNA]</scope>
    <source>
        <strain evidence="1 2">GM2012</strain>
    </source>
</reference>
<dbReference type="AlphaFoldDB" id="A0A432MMD3"/>
<name>A0A432MMD3_9BACT</name>